<proteinExistence type="predicted"/>
<protein>
    <submittedName>
        <fullName evidence="2">Uncharacterized protein</fullName>
    </submittedName>
</protein>
<reference evidence="2" key="1">
    <citation type="submission" date="2021-02" db="EMBL/GenBank/DDBJ databases">
        <authorList>
            <person name="Nowell W R."/>
        </authorList>
    </citation>
    <scope>NUCLEOTIDE SEQUENCE</scope>
</reference>
<dbReference type="EMBL" id="CAJOBB010000285">
    <property type="protein sequence ID" value="CAF3639327.1"/>
    <property type="molecule type" value="Genomic_DNA"/>
</dbReference>
<feature type="compositionally biased region" description="Low complexity" evidence="1">
    <location>
        <begin position="126"/>
        <end position="135"/>
    </location>
</feature>
<dbReference type="Proteomes" id="UP000663868">
    <property type="component" value="Unassembled WGS sequence"/>
</dbReference>
<sequence length="288" mass="32938">CPTTTHPKLTNSSSTQNQDNPIDVQIVSPKQKDNQYQTPTKGHLTNYEEKKTPKGKKSLLYNYNPIYNQLAIYFSDTNKNNYNQYEKIPLEPVSNKKEKPYVLRHSYIQELPSSSTTLIPTDVVHHSSTSSSSSHQNQKAPARPQPIHYAEQKQIPPVTETRPLHFGTQNIITHPPNNEVATPIEKEIVYERNRSFTLNNHENLNSKKKPLFLMPVINSSRTYVVEKQTPPDNTIRQSRINRNFLLANPPTLRPLRKTYQSVDSGLDQSAHIHDSNDFYGQNLGTQVV</sequence>
<feature type="region of interest" description="Disordered" evidence="1">
    <location>
        <begin position="1"/>
        <end position="52"/>
    </location>
</feature>
<comment type="caution">
    <text evidence="2">The sequence shown here is derived from an EMBL/GenBank/DDBJ whole genome shotgun (WGS) entry which is preliminary data.</text>
</comment>
<feature type="region of interest" description="Disordered" evidence="1">
    <location>
        <begin position="123"/>
        <end position="145"/>
    </location>
</feature>
<evidence type="ECO:0000256" key="1">
    <source>
        <dbReference type="SAM" id="MobiDB-lite"/>
    </source>
</evidence>
<name>A0A818QFP1_9BILA</name>
<gene>
    <name evidence="2" type="ORF">KXQ929_LOCUS7102</name>
</gene>
<feature type="compositionally biased region" description="Polar residues" evidence="1">
    <location>
        <begin position="1"/>
        <end position="20"/>
    </location>
</feature>
<evidence type="ECO:0000313" key="3">
    <source>
        <dbReference type="Proteomes" id="UP000663868"/>
    </source>
</evidence>
<organism evidence="2 3">
    <name type="scientific">Adineta steineri</name>
    <dbReference type="NCBI Taxonomy" id="433720"/>
    <lineage>
        <taxon>Eukaryota</taxon>
        <taxon>Metazoa</taxon>
        <taxon>Spiralia</taxon>
        <taxon>Gnathifera</taxon>
        <taxon>Rotifera</taxon>
        <taxon>Eurotatoria</taxon>
        <taxon>Bdelloidea</taxon>
        <taxon>Adinetida</taxon>
        <taxon>Adinetidae</taxon>
        <taxon>Adineta</taxon>
    </lineage>
</organism>
<evidence type="ECO:0000313" key="2">
    <source>
        <dbReference type="EMBL" id="CAF3639327.1"/>
    </source>
</evidence>
<dbReference type="AlphaFoldDB" id="A0A818QFP1"/>
<feature type="non-terminal residue" evidence="2">
    <location>
        <position position="1"/>
    </location>
</feature>
<accession>A0A818QFP1</accession>